<feature type="non-terminal residue" evidence="9">
    <location>
        <position position="498"/>
    </location>
</feature>
<dbReference type="AlphaFoldDB" id="A0AAV2QA97"/>
<organism evidence="9 10">
    <name type="scientific">Meganyctiphanes norvegica</name>
    <name type="common">Northern krill</name>
    <name type="synonym">Thysanopoda norvegica</name>
    <dbReference type="NCBI Taxonomy" id="48144"/>
    <lineage>
        <taxon>Eukaryota</taxon>
        <taxon>Metazoa</taxon>
        <taxon>Ecdysozoa</taxon>
        <taxon>Arthropoda</taxon>
        <taxon>Crustacea</taxon>
        <taxon>Multicrustacea</taxon>
        <taxon>Malacostraca</taxon>
        <taxon>Eumalacostraca</taxon>
        <taxon>Eucarida</taxon>
        <taxon>Euphausiacea</taxon>
        <taxon>Euphausiidae</taxon>
        <taxon>Meganyctiphanes</taxon>
    </lineage>
</organism>
<evidence type="ECO:0000256" key="4">
    <source>
        <dbReference type="ARBA" id="ARBA00023125"/>
    </source>
</evidence>
<proteinExistence type="inferred from homology"/>
<keyword evidence="10" id="KW-1185">Reference proteome</keyword>
<evidence type="ECO:0000256" key="1">
    <source>
        <dbReference type="ARBA" id="ARBA00004123"/>
    </source>
</evidence>
<evidence type="ECO:0000256" key="3">
    <source>
        <dbReference type="ARBA" id="ARBA00022705"/>
    </source>
</evidence>
<evidence type="ECO:0000313" key="9">
    <source>
        <dbReference type="EMBL" id="CAL4077086.1"/>
    </source>
</evidence>
<dbReference type="GO" id="GO:0042276">
    <property type="term" value="P:error-prone translesion synthesis"/>
    <property type="evidence" value="ECO:0007669"/>
    <property type="project" value="TreeGrafter"/>
</dbReference>
<dbReference type="Pfam" id="PF04042">
    <property type="entry name" value="DNA_pol_E_B"/>
    <property type="match status" value="1"/>
</dbReference>
<evidence type="ECO:0000256" key="2">
    <source>
        <dbReference type="ARBA" id="ARBA00009560"/>
    </source>
</evidence>
<evidence type="ECO:0000259" key="7">
    <source>
        <dbReference type="Pfam" id="PF04042"/>
    </source>
</evidence>
<dbReference type="PANTHER" id="PTHR12708">
    <property type="entry name" value="DNA POLYMERASE EPSILON SUBUNIT B"/>
    <property type="match status" value="1"/>
</dbReference>
<dbReference type="InterPro" id="IPR007185">
    <property type="entry name" value="DNA_pol_a/d/e_bsu"/>
</dbReference>
<dbReference type="Proteomes" id="UP001497623">
    <property type="component" value="Unassembled WGS sequence"/>
</dbReference>
<dbReference type="GO" id="GO:0006261">
    <property type="term" value="P:DNA-templated DNA replication"/>
    <property type="evidence" value="ECO:0007669"/>
    <property type="project" value="InterPro"/>
</dbReference>
<protein>
    <recommendedName>
        <fullName evidence="6">DNA polymerase II subunit 2</fullName>
    </recommendedName>
</protein>
<sequence>MTSAMLKNHVNSIFKMHGLAIRSDASKYLCELLEPLPKNEHDEWIDKVVEEVQKLPINSTVISKDIIHKAAQEVSANEDDDLEGLLQVMDIYKTPQLTYSIERRKFVLAPPTSRSLHGDANDKAALFRDRYTTVYQRTCNHEFFRPPSIGSVDDGSKKYTLQKVEFLLGLSSRENEVVVLGLLTQLTEGQYHLEDDTGAVTLDLKETKFHTGLFVQNCYVLVEGWYEDGVLHALAMGLPPPEAPNSTRALLGNINYFGGPDTDCAKNNVKLQTAERENKDAMIVFLSDLWLDRIKVLEKLRLLFAGYSQFPPVAFIFCGNFLSVSHGPQQYPEPIDRRHDFGDFNMLFIKFRINLIKKFLMEGLKGFCASCMLPRPPLPKLVTEDFKKKIQSAEFVSNPVRILYCTQEIVVFREDIVAKMCRNCVYFPTNSDDIPSHFAKTIVSQASLSPLPLHVLPIYWGMDHCMALHPTPDLIITADKGDPFITQDNNATVVNPGA</sequence>
<keyword evidence="3" id="KW-0235">DNA replication</keyword>
<dbReference type="GO" id="GO:0008622">
    <property type="term" value="C:epsilon DNA polymerase complex"/>
    <property type="evidence" value="ECO:0007669"/>
    <property type="project" value="InterPro"/>
</dbReference>
<keyword evidence="5" id="KW-0539">Nucleus</keyword>
<feature type="domain" description="DNA polymerase alpha/delta/epsilon subunit B" evidence="7">
    <location>
        <begin position="283"/>
        <end position="485"/>
    </location>
</feature>
<comment type="similarity">
    <text evidence="2">Belongs to the DNA polymerase epsilon subunit B family.</text>
</comment>
<dbReference type="Pfam" id="PF12213">
    <property type="entry name" value="Dpoe2NT"/>
    <property type="match status" value="1"/>
</dbReference>
<dbReference type="PANTHER" id="PTHR12708:SF0">
    <property type="entry name" value="DNA POLYMERASE EPSILON SUBUNIT 2"/>
    <property type="match status" value="1"/>
</dbReference>
<dbReference type="EMBL" id="CAXKWB010005166">
    <property type="protein sequence ID" value="CAL4077086.1"/>
    <property type="molecule type" value="Genomic_DNA"/>
</dbReference>
<evidence type="ECO:0000259" key="8">
    <source>
        <dbReference type="Pfam" id="PF12213"/>
    </source>
</evidence>
<evidence type="ECO:0000256" key="6">
    <source>
        <dbReference type="ARBA" id="ARBA00032930"/>
    </source>
</evidence>
<dbReference type="Gene3D" id="1.10.8.60">
    <property type="match status" value="1"/>
</dbReference>
<dbReference type="InterPro" id="IPR024639">
    <property type="entry name" value="DNA_pol_e_bsu_N"/>
</dbReference>
<dbReference type="PIRSF" id="PIRSF000799">
    <property type="entry name" value="DNA_pol_eps_2"/>
    <property type="match status" value="1"/>
</dbReference>
<gene>
    <name evidence="9" type="ORF">MNOR_LOCUS10317</name>
</gene>
<evidence type="ECO:0000256" key="5">
    <source>
        <dbReference type="ARBA" id="ARBA00023242"/>
    </source>
</evidence>
<comment type="caution">
    <text evidence="9">The sequence shown here is derived from an EMBL/GenBank/DDBJ whole genome shotgun (WGS) entry which is preliminary data.</text>
</comment>
<keyword evidence="4" id="KW-0238">DNA-binding</keyword>
<reference evidence="9 10" key="1">
    <citation type="submission" date="2024-05" db="EMBL/GenBank/DDBJ databases">
        <authorList>
            <person name="Wallberg A."/>
        </authorList>
    </citation>
    <scope>NUCLEOTIDE SEQUENCE [LARGE SCALE GENOMIC DNA]</scope>
</reference>
<evidence type="ECO:0000313" key="10">
    <source>
        <dbReference type="Proteomes" id="UP001497623"/>
    </source>
</evidence>
<dbReference type="GO" id="GO:0003677">
    <property type="term" value="F:DNA binding"/>
    <property type="evidence" value="ECO:0007669"/>
    <property type="project" value="UniProtKB-KW"/>
</dbReference>
<feature type="domain" description="DNA polymerase epsilon subunit B N-terminal" evidence="8">
    <location>
        <begin position="5"/>
        <end position="73"/>
    </location>
</feature>
<accession>A0AAV2QA97</accession>
<dbReference type="InterPro" id="IPR016266">
    <property type="entry name" value="POLE2"/>
</dbReference>
<comment type="subcellular location">
    <subcellularLocation>
        <location evidence="1">Nucleus</location>
    </subcellularLocation>
</comment>
<name>A0AAV2QA97_MEGNR</name>